<name>A0AAW5JLA3_9FIRM</name>
<feature type="domain" description="Transcobalamin-like C-terminal" evidence="2">
    <location>
        <begin position="197"/>
        <end position="274"/>
    </location>
</feature>
<dbReference type="Proteomes" id="UP001204562">
    <property type="component" value="Unassembled WGS sequence"/>
</dbReference>
<organism evidence="3 4">
    <name type="scientific">Intestinimonas massiliensis</name>
    <name type="common">ex Afouda et al. 2020</name>
    <dbReference type="NCBI Taxonomy" id="1673721"/>
    <lineage>
        <taxon>Bacteria</taxon>
        <taxon>Bacillati</taxon>
        <taxon>Bacillota</taxon>
        <taxon>Clostridia</taxon>
        <taxon>Eubacteriales</taxon>
        <taxon>Intestinimonas</taxon>
    </lineage>
</organism>
<evidence type="ECO:0000313" key="4">
    <source>
        <dbReference type="Proteomes" id="UP001204562"/>
    </source>
</evidence>
<gene>
    <name evidence="3" type="ORF">NE579_05950</name>
</gene>
<accession>A0AAW5JLA3</accession>
<dbReference type="Gene3D" id="2.170.130.30">
    <property type="match status" value="1"/>
</dbReference>
<dbReference type="Pfam" id="PF14478">
    <property type="entry name" value="DUF4430"/>
    <property type="match status" value="1"/>
</dbReference>
<sequence>MWWKRSKRQILILVLLAAVLAGAFWLGGNAPGSRGWAPEAVPSPAAPSASAAQTEVLPAPSVSPTPVPSAAPAVTPEPAEPLEALPVSPMPEEMPAAPLPMQTPAPLSPPPSAGAGASVLQGMGGTDPSLAAPAPEGKPQPVDPQDAAFSDVAHTCTLSVRCDTILDHLDRLDAEKAELVPEDGVIFPETQVTFYEGESVFNLLQREMKQAKIHLEFEETPLYHSAYIEGIHNLYEFDCGEGSGWTYRVNGWFPNYGCSRYQLQEGDVVEWLYTCDLGADVGALSSVGGA</sequence>
<evidence type="ECO:0000256" key="1">
    <source>
        <dbReference type="SAM" id="MobiDB-lite"/>
    </source>
</evidence>
<dbReference type="EMBL" id="JANFYS010000009">
    <property type="protein sequence ID" value="MCQ4770007.1"/>
    <property type="molecule type" value="Genomic_DNA"/>
</dbReference>
<dbReference type="AlphaFoldDB" id="A0AAW5JLA3"/>
<comment type="caution">
    <text evidence="3">The sequence shown here is derived from an EMBL/GenBank/DDBJ whole genome shotgun (WGS) entry which is preliminary data.</text>
</comment>
<proteinExistence type="predicted"/>
<feature type="compositionally biased region" description="Low complexity" evidence="1">
    <location>
        <begin position="70"/>
        <end position="96"/>
    </location>
</feature>
<dbReference type="InterPro" id="IPR027954">
    <property type="entry name" value="Transcobalamin-like_C"/>
</dbReference>
<feature type="compositionally biased region" description="Pro residues" evidence="1">
    <location>
        <begin position="97"/>
        <end position="112"/>
    </location>
</feature>
<reference evidence="3" key="1">
    <citation type="submission" date="2022-06" db="EMBL/GenBank/DDBJ databases">
        <title>Isolation of gut microbiota from human fecal samples.</title>
        <authorList>
            <person name="Pamer E.G."/>
            <person name="Barat B."/>
            <person name="Waligurski E."/>
            <person name="Medina S."/>
            <person name="Paddock L."/>
            <person name="Mostad J."/>
        </authorList>
    </citation>
    <scope>NUCLEOTIDE SEQUENCE</scope>
    <source>
        <strain evidence="3">DFI.9.91</strain>
    </source>
</reference>
<dbReference type="RefSeq" id="WP_256303562.1">
    <property type="nucleotide sequence ID" value="NZ_JANFYS010000009.1"/>
</dbReference>
<feature type="compositionally biased region" description="Low complexity" evidence="1">
    <location>
        <begin position="37"/>
        <end position="60"/>
    </location>
</feature>
<protein>
    <submittedName>
        <fullName evidence="3">DUF4430 domain-containing protein</fullName>
    </submittedName>
</protein>
<feature type="region of interest" description="Disordered" evidence="1">
    <location>
        <begin position="37"/>
        <end position="146"/>
    </location>
</feature>
<evidence type="ECO:0000313" key="3">
    <source>
        <dbReference type="EMBL" id="MCQ4770007.1"/>
    </source>
</evidence>
<evidence type="ECO:0000259" key="2">
    <source>
        <dbReference type="Pfam" id="PF14478"/>
    </source>
</evidence>